<dbReference type="SUPFAM" id="SSF52833">
    <property type="entry name" value="Thioredoxin-like"/>
    <property type="match status" value="1"/>
</dbReference>
<feature type="domain" description="DSBA-like thioredoxin" evidence="1">
    <location>
        <begin position="8"/>
        <end position="212"/>
    </location>
</feature>
<dbReference type="Pfam" id="PF01323">
    <property type="entry name" value="DSBA"/>
    <property type="match status" value="1"/>
</dbReference>
<dbReference type="PANTHER" id="PTHR13887">
    <property type="entry name" value="GLUTATHIONE S-TRANSFERASE KAPPA"/>
    <property type="match status" value="1"/>
</dbReference>
<gene>
    <name evidence="2" type="ORF">SAMN05660477_02642</name>
</gene>
<sequence>MNQNKMKIEIWSDIMCPFCYIGKRHFEAALAQFDHKDRVEVEWKSFQLDPTIPEEVKIRTTMAEYIANRKGMNINDVNVMFENVTEMAKNAGLDFDFETQLLANSIKAHRIIQFAKEKGLGDQAEEVFFKAHFTDGKDLADEATLLDLGQLIGLSADDVNQALQQDEFLKYAKDDIAEASDLGVDSVPFFVFNRKYAVKGAQPVHHFLDALKQSYADFNKDSGFKTLESNDAASCDIDGKCD</sequence>
<accession>A0A1T5G8D1</accession>
<dbReference type="CDD" id="cd03024">
    <property type="entry name" value="DsbA_FrnE"/>
    <property type="match status" value="1"/>
</dbReference>
<dbReference type="InterPro" id="IPR001853">
    <property type="entry name" value="DSBA-like_thioredoxin_dom"/>
</dbReference>
<dbReference type="STRING" id="619805.SAMN05660477_02642"/>
<evidence type="ECO:0000259" key="1">
    <source>
        <dbReference type="Pfam" id="PF01323"/>
    </source>
</evidence>
<dbReference type="PANTHER" id="PTHR13887:SF41">
    <property type="entry name" value="THIOREDOXIN SUPERFAMILY PROTEIN"/>
    <property type="match status" value="1"/>
</dbReference>
<protein>
    <submittedName>
        <fullName evidence="2">Protein disulfide-isomerase</fullName>
    </submittedName>
</protein>
<evidence type="ECO:0000313" key="3">
    <source>
        <dbReference type="Proteomes" id="UP000191112"/>
    </source>
</evidence>
<dbReference type="AlphaFoldDB" id="A0A1T5G8D1"/>
<name>A0A1T5G8D1_9FLAO</name>
<keyword evidence="3" id="KW-1185">Reference proteome</keyword>
<reference evidence="2 3" key="1">
    <citation type="submission" date="2017-02" db="EMBL/GenBank/DDBJ databases">
        <authorList>
            <person name="Peterson S.W."/>
        </authorList>
    </citation>
    <scope>NUCLEOTIDE SEQUENCE [LARGE SCALE GENOMIC DNA]</scope>
    <source>
        <strain evidence="2 3">DSM 22323</strain>
    </source>
</reference>
<dbReference type="GO" id="GO:0016491">
    <property type="term" value="F:oxidoreductase activity"/>
    <property type="evidence" value="ECO:0007669"/>
    <property type="project" value="InterPro"/>
</dbReference>
<proteinExistence type="predicted"/>
<dbReference type="RefSeq" id="WP_245797197.1">
    <property type="nucleotide sequence ID" value="NZ_FUYZ01000010.1"/>
</dbReference>
<dbReference type="Gene3D" id="3.40.30.10">
    <property type="entry name" value="Glutaredoxin"/>
    <property type="match status" value="1"/>
</dbReference>
<dbReference type="Proteomes" id="UP000191112">
    <property type="component" value="Unassembled WGS sequence"/>
</dbReference>
<organism evidence="2 3">
    <name type="scientific">Soonwooa buanensis</name>
    <dbReference type="NCBI Taxonomy" id="619805"/>
    <lineage>
        <taxon>Bacteria</taxon>
        <taxon>Pseudomonadati</taxon>
        <taxon>Bacteroidota</taxon>
        <taxon>Flavobacteriia</taxon>
        <taxon>Flavobacteriales</taxon>
        <taxon>Weeksellaceae</taxon>
        <taxon>Chryseobacterium group</taxon>
        <taxon>Soonwooa</taxon>
    </lineage>
</organism>
<dbReference type="GO" id="GO:0016853">
    <property type="term" value="F:isomerase activity"/>
    <property type="evidence" value="ECO:0007669"/>
    <property type="project" value="UniProtKB-KW"/>
</dbReference>
<dbReference type="EMBL" id="FUYZ01000010">
    <property type="protein sequence ID" value="SKC04581.1"/>
    <property type="molecule type" value="Genomic_DNA"/>
</dbReference>
<keyword evidence="2" id="KW-0413">Isomerase</keyword>
<dbReference type="InterPro" id="IPR036249">
    <property type="entry name" value="Thioredoxin-like_sf"/>
</dbReference>
<evidence type="ECO:0000313" key="2">
    <source>
        <dbReference type="EMBL" id="SKC04581.1"/>
    </source>
</evidence>